<evidence type="ECO:0000313" key="1">
    <source>
        <dbReference type="Proteomes" id="UP000025227"/>
    </source>
</evidence>
<reference evidence="2" key="1">
    <citation type="submission" date="2020-12" db="UniProtKB">
        <authorList>
            <consortium name="WormBaseParasite"/>
        </authorList>
    </citation>
    <scope>IDENTIFICATION</scope>
    <source>
        <strain evidence="2">MHco3</strain>
    </source>
</reference>
<dbReference type="Proteomes" id="UP000025227">
    <property type="component" value="Unplaced"/>
</dbReference>
<evidence type="ECO:0000313" key="2">
    <source>
        <dbReference type="WBParaSite" id="HCON_00038300-00001"/>
    </source>
</evidence>
<accession>A0A7I4Y1Y8</accession>
<organism evidence="1 2">
    <name type="scientific">Haemonchus contortus</name>
    <name type="common">Barber pole worm</name>
    <dbReference type="NCBI Taxonomy" id="6289"/>
    <lineage>
        <taxon>Eukaryota</taxon>
        <taxon>Metazoa</taxon>
        <taxon>Ecdysozoa</taxon>
        <taxon>Nematoda</taxon>
        <taxon>Chromadorea</taxon>
        <taxon>Rhabditida</taxon>
        <taxon>Rhabditina</taxon>
        <taxon>Rhabditomorpha</taxon>
        <taxon>Strongyloidea</taxon>
        <taxon>Trichostrongylidae</taxon>
        <taxon>Haemonchus</taxon>
    </lineage>
</organism>
<keyword evidence="1" id="KW-1185">Reference proteome</keyword>
<protein>
    <submittedName>
        <fullName evidence="2">Uncharacterized protein</fullName>
    </submittedName>
</protein>
<sequence>MLSDFNGSTDMRPPSLRRVRASEGGASYFLLTVAHGRSAYSVVNKRLVPPSLASTRRTDERAPVEPFKSESSHCVQGRWAVSTDVQRCQHVASNGFEKLDKRNELRQTAKNDDK</sequence>
<name>A0A7I4Y1Y8_HAECO</name>
<dbReference type="AlphaFoldDB" id="A0A7I4Y1Y8"/>
<dbReference type="WBParaSite" id="HCON_00038300-00001">
    <property type="protein sequence ID" value="HCON_00038300-00001"/>
    <property type="gene ID" value="HCON_00038300"/>
</dbReference>
<proteinExistence type="predicted"/>